<evidence type="ECO:0000256" key="6">
    <source>
        <dbReference type="ARBA" id="ARBA00023315"/>
    </source>
</evidence>
<dbReference type="SMART" id="SM00825">
    <property type="entry name" value="PKS_KS"/>
    <property type="match status" value="1"/>
</dbReference>
<dbReference type="PANTHER" id="PTHR43775:SF51">
    <property type="entry name" value="INACTIVE PHENOLPHTHIOCEROL SYNTHESIS POLYKETIDE SYNTHASE TYPE I PKS1-RELATED"/>
    <property type="match status" value="1"/>
</dbReference>
<protein>
    <submittedName>
        <fullName evidence="9">Polyketide synthase 7</fullName>
    </submittedName>
</protein>
<dbReference type="Pfam" id="PF08990">
    <property type="entry name" value="Docking"/>
    <property type="match status" value="1"/>
</dbReference>
<keyword evidence="4" id="KW-0808">Transferase</keyword>
<dbReference type="SMART" id="SM00823">
    <property type="entry name" value="PKS_PP"/>
    <property type="match status" value="1"/>
</dbReference>
<dbReference type="InterPro" id="IPR014031">
    <property type="entry name" value="Ketoacyl_synth_C"/>
</dbReference>
<dbReference type="Gene3D" id="3.40.47.10">
    <property type="match status" value="1"/>
</dbReference>
<comment type="cofactor">
    <cofactor evidence="1">
        <name>pantetheine 4'-phosphate</name>
        <dbReference type="ChEBI" id="CHEBI:47942"/>
    </cofactor>
</comment>
<keyword evidence="3" id="KW-0597">Phosphoprotein</keyword>
<evidence type="ECO:0000256" key="4">
    <source>
        <dbReference type="ARBA" id="ARBA00022679"/>
    </source>
</evidence>
<evidence type="ECO:0000313" key="9">
    <source>
        <dbReference type="EMBL" id="SHN08548.1"/>
    </source>
</evidence>
<dbReference type="InterPro" id="IPR016039">
    <property type="entry name" value="Thiolase-like"/>
</dbReference>
<feature type="domain" description="Ketosynthase family 3 (KS3)" evidence="8">
    <location>
        <begin position="31"/>
        <end position="455"/>
    </location>
</feature>
<dbReference type="InterPro" id="IPR050091">
    <property type="entry name" value="PKS_NRPS_Biosynth_Enz"/>
</dbReference>
<gene>
    <name evidence="9" type="ORF">SAMN05216499_12032</name>
</gene>
<reference evidence="9 10" key="1">
    <citation type="submission" date="2016-11" db="EMBL/GenBank/DDBJ databases">
        <authorList>
            <person name="Jaros S."/>
            <person name="Januszkiewicz K."/>
            <person name="Wedrychowicz H."/>
        </authorList>
    </citation>
    <scope>NUCLEOTIDE SEQUENCE [LARGE SCALE GENOMIC DNA]</scope>
    <source>
        <strain evidence="9 10">CGMCC 4.2025</strain>
    </source>
</reference>
<keyword evidence="10" id="KW-1185">Reference proteome</keyword>
<proteinExistence type="predicted"/>
<dbReference type="InterPro" id="IPR009081">
    <property type="entry name" value="PP-bd_ACP"/>
</dbReference>
<dbReference type="EMBL" id="FRBI01000020">
    <property type="protein sequence ID" value="SHN08548.1"/>
    <property type="molecule type" value="Genomic_DNA"/>
</dbReference>
<dbReference type="InterPro" id="IPR014030">
    <property type="entry name" value="Ketoacyl_synth_N"/>
</dbReference>
<dbReference type="GO" id="GO:0033068">
    <property type="term" value="P:macrolide biosynthetic process"/>
    <property type="evidence" value="ECO:0007669"/>
    <property type="project" value="UniProtKB-ARBA"/>
</dbReference>
<dbReference type="GO" id="GO:0004315">
    <property type="term" value="F:3-oxoacyl-[acyl-carrier-protein] synthase activity"/>
    <property type="evidence" value="ECO:0007669"/>
    <property type="project" value="InterPro"/>
</dbReference>
<dbReference type="Gene3D" id="1.10.1200.10">
    <property type="entry name" value="ACP-like"/>
    <property type="match status" value="1"/>
</dbReference>
<dbReference type="AlphaFoldDB" id="A0A1M7NWQ0"/>
<evidence type="ECO:0000259" key="8">
    <source>
        <dbReference type="PROSITE" id="PS52004"/>
    </source>
</evidence>
<evidence type="ECO:0000256" key="3">
    <source>
        <dbReference type="ARBA" id="ARBA00022553"/>
    </source>
</evidence>
<dbReference type="Pfam" id="PF00550">
    <property type="entry name" value="PP-binding"/>
    <property type="match status" value="1"/>
</dbReference>
<dbReference type="STRING" id="310782.SAMN05216499_12032"/>
<keyword evidence="5" id="KW-0511">Multifunctional enzyme</keyword>
<sequence>MSEDTEARLVEALRESLKEIERLRGRSRGGDDPVAIVGIGCRFPGGAVSPAALWDVVAEGRDVISGFPSDRGWDLDGLYDPDPDRPGTTYVRDGGFVAGAADFDADFFGITPGEAVAMDPQQRLVLEVAWEALENAGIDPHSLAGSATGVFVGHMAQEYGQGIEEAGAEGYRLTGTAGSLVSGRLSYTLGLEGPAVTLDTACSSSLVAVHLACGSLRSGESDLVLAGGATVMATPRGFVDMARQHGLAPDGRCKSFAAAADGTGWAEGVGVLVLERLSDARAHGHEVLALVRGSAVNQDGASNGLTAPNGPSQQRVIQAALADAGLSGRDVDVVEAHGTGTVLGDPIEAQAVLATYGQGRPADRPVWLGSLKSNIGHTQAAAGVAGMIKMVEAMRRGVVPVTLHVDAPSPHVDWSSGRVALATGPRSWPETGRPRRAAVSAFGIAGTNAHVVVEQAPPAAGVPRRPMPAVPWVLSARSPAALAAQAARLLALVEGADVDPADVGFTLLSRARFAHRAVVLGTDLDELLAGLRTLARTPEPGTVIGRTALRGLAERFAAGGAVDWAAVFTGSGARRVDLPTYPFARQRFWPAPAGAAVRAAASPAAPPSPAATERAGDSVATVRIAVGDILTEYGSLDLDDDIFAHGLNSLSAVELRGRLQALADVRISLTDIFDNPTIRSLAKFLDER</sequence>
<organism evidence="9 10">
    <name type="scientific">Actinacidiphila paucisporea</name>
    <dbReference type="NCBI Taxonomy" id="310782"/>
    <lineage>
        <taxon>Bacteria</taxon>
        <taxon>Bacillati</taxon>
        <taxon>Actinomycetota</taxon>
        <taxon>Actinomycetes</taxon>
        <taxon>Kitasatosporales</taxon>
        <taxon>Streptomycetaceae</taxon>
        <taxon>Actinacidiphila</taxon>
    </lineage>
</organism>
<dbReference type="Gene3D" id="3.30.70.3290">
    <property type="match status" value="1"/>
</dbReference>
<dbReference type="CDD" id="cd00833">
    <property type="entry name" value="PKS"/>
    <property type="match status" value="1"/>
</dbReference>
<dbReference type="InterPro" id="IPR032821">
    <property type="entry name" value="PKS_assoc"/>
</dbReference>
<evidence type="ECO:0000256" key="1">
    <source>
        <dbReference type="ARBA" id="ARBA00001957"/>
    </source>
</evidence>
<dbReference type="Pfam" id="PF02801">
    <property type="entry name" value="Ketoacyl-synt_C"/>
    <property type="match status" value="1"/>
</dbReference>
<name>A0A1M7NWQ0_9ACTN</name>
<evidence type="ECO:0000256" key="5">
    <source>
        <dbReference type="ARBA" id="ARBA00023268"/>
    </source>
</evidence>
<dbReference type="GO" id="GO:0004312">
    <property type="term" value="F:fatty acid synthase activity"/>
    <property type="evidence" value="ECO:0007669"/>
    <property type="project" value="TreeGrafter"/>
</dbReference>
<evidence type="ECO:0000256" key="2">
    <source>
        <dbReference type="ARBA" id="ARBA00022450"/>
    </source>
</evidence>
<dbReference type="PROSITE" id="PS00606">
    <property type="entry name" value="KS3_1"/>
    <property type="match status" value="1"/>
</dbReference>
<dbReference type="PROSITE" id="PS52004">
    <property type="entry name" value="KS3_2"/>
    <property type="match status" value="1"/>
</dbReference>
<dbReference type="PROSITE" id="PS50075">
    <property type="entry name" value="CARRIER"/>
    <property type="match status" value="1"/>
</dbReference>
<dbReference type="InterPro" id="IPR036736">
    <property type="entry name" value="ACP-like_sf"/>
</dbReference>
<keyword evidence="2" id="KW-0596">Phosphopantetheine</keyword>
<dbReference type="SUPFAM" id="SSF47336">
    <property type="entry name" value="ACP-like"/>
    <property type="match status" value="1"/>
</dbReference>
<dbReference type="Proteomes" id="UP000184111">
    <property type="component" value="Unassembled WGS sequence"/>
</dbReference>
<dbReference type="InterPro" id="IPR015083">
    <property type="entry name" value="NorB/c/GfsB-D-like_docking"/>
</dbReference>
<dbReference type="Pfam" id="PF16197">
    <property type="entry name" value="KAsynt_C_assoc"/>
    <property type="match status" value="1"/>
</dbReference>
<dbReference type="OrthoDB" id="9778690at2"/>
<dbReference type="InterPro" id="IPR020806">
    <property type="entry name" value="PKS_PP-bd"/>
</dbReference>
<feature type="domain" description="Carrier" evidence="7">
    <location>
        <begin position="613"/>
        <end position="688"/>
    </location>
</feature>
<accession>A0A1M7NWQ0</accession>
<dbReference type="SUPFAM" id="SSF53901">
    <property type="entry name" value="Thiolase-like"/>
    <property type="match status" value="1"/>
</dbReference>
<evidence type="ECO:0000259" key="7">
    <source>
        <dbReference type="PROSITE" id="PS50075"/>
    </source>
</evidence>
<dbReference type="PANTHER" id="PTHR43775">
    <property type="entry name" value="FATTY ACID SYNTHASE"/>
    <property type="match status" value="1"/>
</dbReference>
<dbReference type="InterPro" id="IPR020841">
    <property type="entry name" value="PKS_Beta-ketoAc_synthase_dom"/>
</dbReference>
<dbReference type="Pfam" id="PF00109">
    <property type="entry name" value="ketoacyl-synt"/>
    <property type="match status" value="1"/>
</dbReference>
<keyword evidence="6" id="KW-0012">Acyltransferase</keyword>
<dbReference type="GO" id="GO:0031177">
    <property type="term" value="F:phosphopantetheine binding"/>
    <property type="evidence" value="ECO:0007669"/>
    <property type="project" value="InterPro"/>
</dbReference>
<dbReference type="GO" id="GO:0006633">
    <property type="term" value="P:fatty acid biosynthetic process"/>
    <property type="evidence" value="ECO:0007669"/>
    <property type="project" value="InterPro"/>
</dbReference>
<evidence type="ECO:0000313" key="10">
    <source>
        <dbReference type="Proteomes" id="UP000184111"/>
    </source>
</evidence>
<dbReference type="FunFam" id="3.40.47.10:FF:000019">
    <property type="entry name" value="Polyketide synthase type I"/>
    <property type="match status" value="1"/>
</dbReference>
<dbReference type="InterPro" id="IPR018201">
    <property type="entry name" value="Ketoacyl_synth_AS"/>
</dbReference>